<gene>
    <name evidence="2" type="ORF">EV664_102340</name>
</gene>
<evidence type="ECO:0000256" key="1">
    <source>
        <dbReference type="ARBA" id="ARBA00022649"/>
    </source>
</evidence>
<keyword evidence="3" id="KW-1185">Reference proteome</keyword>
<organism evidence="2 3">
    <name type="scientific">Stakelama pacifica</name>
    <dbReference type="NCBI Taxonomy" id="517720"/>
    <lineage>
        <taxon>Bacteria</taxon>
        <taxon>Pseudomonadati</taxon>
        <taxon>Pseudomonadota</taxon>
        <taxon>Alphaproteobacteria</taxon>
        <taxon>Sphingomonadales</taxon>
        <taxon>Sphingomonadaceae</taxon>
        <taxon>Stakelama</taxon>
    </lineage>
</organism>
<evidence type="ECO:0000313" key="3">
    <source>
        <dbReference type="Proteomes" id="UP000295493"/>
    </source>
</evidence>
<dbReference type="AlphaFoldDB" id="A0A4R6FV11"/>
<keyword evidence="1" id="KW-1277">Toxin-antitoxin system</keyword>
<dbReference type="Proteomes" id="UP000295493">
    <property type="component" value="Unassembled WGS sequence"/>
</dbReference>
<comment type="caution">
    <text evidence="2">The sequence shown here is derived from an EMBL/GenBank/DDBJ whole genome shotgun (WGS) entry which is preliminary data.</text>
</comment>
<dbReference type="RefSeq" id="WP_342353520.1">
    <property type="nucleotide sequence ID" value="NZ_SNWD01000002.1"/>
</dbReference>
<proteinExistence type="predicted"/>
<dbReference type="EMBL" id="SNWD01000002">
    <property type="protein sequence ID" value="TDN85632.1"/>
    <property type="molecule type" value="Genomic_DNA"/>
</dbReference>
<dbReference type="Pfam" id="PF07362">
    <property type="entry name" value="CcdA"/>
    <property type="match status" value="1"/>
</dbReference>
<dbReference type="InterPro" id="IPR009956">
    <property type="entry name" value="Post-segregation_anti-tox_CcdA"/>
</dbReference>
<accession>A0A4R6FV11</accession>
<protein>
    <submittedName>
        <fullName evidence="2">Antitoxin CcdA</fullName>
    </submittedName>
</protein>
<sequence length="83" mass="9410">MRMKHDALRSGKRKAVNLSLDTGVVAAAREAGLNLSQICEAALRDAAKKEREAKWREENREWIAANNAWVEKNGLPLAEFRMF</sequence>
<reference evidence="2 3" key="1">
    <citation type="submission" date="2019-03" db="EMBL/GenBank/DDBJ databases">
        <title>Genomic Encyclopedia of Type Strains, Phase IV (KMG-IV): sequencing the most valuable type-strain genomes for metagenomic binning, comparative biology and taxonomic classification.</title>
        <authorList>
            <person name="Goeker M."/>
        </authorList>
    </citation>
    <scope>NUCLEOTIDE SEQUENCE [LARGE SCALE GENOMIC DNA]</scope>
    <source>
        <strain evidence="2 3">DSM 25059</strain>
    </source>
</reference>
<evidence type="ECO:0000313" key="2">
    <source>
        <dbReference type="EMBL" id="TDN85632.1"/>
    </source>
</evidence>
<name>A0A4R6FV11_9SPHN</name>